<evidence type="ECO:0000313" key="2">
    <source>
        <dbReference type="Proteomes" id="UP001303324"/>
    </source>
</evidence>
<sequence>MSEEEPSLDRFGGNAQKVVRSRGDFRQVCRQTKKSCQNLIQLQTGLKVKQKKLSKEEPTSDRFVGKAQKVVRRRANFRQVWRKSRKSCQKKSQL</sequence>
<keyword evidence="2" id="KW-1185">Reference proteome</keyword>
<dbReference type="RefSeq" id="WP_311073152.1">
    <property type="nucleotide sequence ID" value="NZ_CP134494.1"/>
</dbReference>
<gene>
    <name evidence="1" type="ORF">RH061_00070</name>
</gene>
<organism evidence="1 2">
    <name type="scientific">Mesobacillus jeotgali</name>
    <dbReference type="NCBI Taxonomy" id="129985"/>
    <lineage>
        <taxon>Bacteria</taxon>
        <taxon>Bacillati</taxon>
        <taxon>Bacillota</taxon>
        <taxon>Bacilli</taxon>
        <taxon>Bacillales</taxon>
        <taxon>Bacillaceae</taxon>
        <taxon>Mesobacillus</taxon>
    </lineage>
</organism>
<proteinExistence type="predicted"/>
<reference evidence="1 2" key="1">
    <citation type="submission" date="2023-09" db="EMBL/GenBank/DDBJ databases">
        <title>Microbial mechanism of fulvic acid promoting antimony reduction mineralization in rice fields.</title>
        <authorList>
            <person name="Chen G."/>
            <person name="Lan J."/>
        </authorList>
    </citation>
    <scope>NUCLEOTIDE SEQUENCE [LARGE SCALE GENOMIC DNA]</scope>
    <source>
        <strain evidence="1 2">PS1</strain>
    </source>
</reference>
<dbReference type="Proteomes" id="UP001303324">
    <property type="component" value="Chromosome"/>
</dbReference>
<dbReference type="EMBL" id="CP134494">
    <property type="protein sequence ID" value="WNF22994.1"/>
    <property type="molecule type" value="Genomic_DNA"/>
</dbReference>
<accession>A0ABY9VIL4</accession>
<evidence type="ECO:0000313" key="1">
    <source>
        <dbReference type="EMBL" id="WNF22994.1"/>
    </source>
</evidence>
<name>A0ABY9VIL4_9BACI</name>
<protein>
    <submittedName>
        <fullName evidence="1">Uncharacterized protein</fullName>
    </submittedName>
</protein>